<dbReference type="PROSITE" id="PS50095">
    <property type="entry name" value="PLAT"/>
    <property type="match status" value="1"/>
</dbReference>
<dbReference type="AlphaFoldDB" id="A0A9X9M4Y3"/>
<comment type="caution">
    <text evidence="1">Lacks conserved residue(s) required for the propagation of feature annotation.</text>
</comment>
<accession>A0A9X9M4Y3</accession>
<reference evidence="3 4" key="1">
    <citation type="submission" date="2018-10" db="EMBL/GenBank/DDBJ databases">
        <authorList>
            <person name="Ekblom R."/>
            <person name="Jareborg N."/>
        </authorList>
    </citation>
    <scope>NUCLEOTIDE SEQUENCE [LARGE SCALE GENOMIC DNA]</scope>
    <source>
        <tissue evidence="3">Muscle</tissue>
    </source>
</reference>
<dbReference type="SUPFAM" id="SSF49723">
    <property type="entry name" value="Lipase/lipooxygenase domain (PLAT/LH2 domain)"/>
    <property type="match status" value="1"/>
</dbReference>
<gene>
    <name evidence="3" type="ORF">BN2614_LOCUS4</name>
</gene>
<dbReference type="EMBL" id="CYRY02042774">
    <property type="protein sequence ID" value="VCX36691.1"/>
    <property type="molecule type" value="Genomic_DNA"/>
</dbReference>
<evidence type="ECO:0000259" key="2">
    <source>
        <dbReference type="PROSITE" id="PS50095"/>
    </source>
</evidence>
<feature type="domain" description="PLAT" evidence="2">
    <location>
        <begin position="1"/>
        <end position="83"/>
    </location>
</feature>
<feature type="non-terminal residue" evidence="3">
    <location>
        <position position="1"/>
    </location>
</feature>
<evidence type="ECO:0000256" key="1">
    <source>
        <dbReference type="PROSITE-ProRule" id="PRU00152"/>
    </source>
</evidence>
<dbReference type="InterPro" id="IPR001024">
    <property type="entry name" value="PLAT/LH2_dom"/>
</dbReference>
<dbReference type="Proteomes" id="UP000269945">
    <property type="component" value="Unassembled WGS sequence"/>
</dbReference>
<protein>
    <recommendedName>
        <fullName evidence="2">PLAT domain-containing protein</fullName>
    </recommendedName>
</protein>
<organism evidence="3 4">
    <name type="scientific">Gulo gulo</name>
    <name type="common">Wolverine</name>
    <name type="synonym">Gluton</name>
    <dbReference type="NCBI Taxonomy" id="48420"/>
    <lineage>
        <taxon>Eukaryota</taxon>
        <taxon>Metazoa</taxon>
        <taxon>Chordata</taxon>
        <taxon>Craniata</taxon>
        <taxon>Vertebrata</taxon>
        <taxon>Euteleostomi</taxon>
        <taxon>Mammalia</taxon>
        <taxon>Eutheria</taxon>
        <taxon>Laurasiatheria</taxon>
        <taxon>Carnivora</taxon>
        <taxon>Caniformia</taxon>
        <taxon>Musteloidea</taxon>
        <taxon>Mustelidae</taxon>
        <taxon>Guloninae</taxon>
        <taxon>Gulo</taxon>
    </lineage>
</organism>
<comment type="caution">
    <text evidence="3">The sequence shown here is derived from an EMBL/GenBank/DDBJ whole genome shotgun (WGS) entry which is preliminary data.</text>
</comment>
<name>A0A9X9M4Y3_GULGU</name>
<evidence type="ECO:0000313" key="3">
    <source>
        <dbReference type="EMBL" id="VCX36691.1"/>
    </source>
</evidence>
<dbReference type="InterPro" id="IPR036392">
    <property type="entry name" value="PLAT/LH2_dom_sf"/>
</dbReference>
<keyword evidence="4" id="KW-1185">Reference proteome</keyword>
<evidence type="ECO:0000313" key="4">
    <source>
        <dbReference type="Proteomes" id="UP000269945"/>
    </source>
</evidence>
<sequence length="83" mass="9516">LVENSSRQRAFRKGTTDTFEFDSIFLGDIASLCVGHLAREDRFIPKRELVWHVKTITITEMEYGNVYVLCLCPSPPEVLLTLQ</sequence>
<proteinExistence type="predicted"/>
<dbReference type="Gene3D" id="2.60.60.20">
    <property type="entry name" value="PLAT/LH2 domain"/>
    <property type="match status" value="1"/>
</dbReference>
<feature type="non-terminal residue" evidence="3">
    <location>
        <position position="83"/>
    </location>
</feature>